<dbReference type="EMBL" id="APWK03000021">
    <property type="protein sequence ID" value="PHH54713.1"/>
    <property type="molecule type" value="Genomic_DNA"/>
</dbReference>
<keyword evidence="2" id="KW-1185">Reference proteome</keyword>
<accession>A0A2C5XCF0</accession>
<gene>
    <name evidence="1" type="ORF">CFIMG_003449RA</name>
</gene>
<sequence length="78" mass="8403">MQSNVKKRAGPKRFPHVLLARLLNPASHYIPTGPGADMLALQLLVFPDCPAIRAIIPDHTVITPWAAGAPVITIKAFP</sequence>
<proteinExistence type="predicted"/>
<organism evidence="1 2">
    <name type="scientific">Ceratocystis fimbriata CBS 114723</name>
    <dbReference type="NCBI Taxonomy" id="1035309"/>
    <lineage>
        <taxon>Eukaryota</taxon>
        <taxon>Fungi</taxon>
        <taxon>Dikarya</taxon>
        <taxon>Ascomycota</taxon>
        <taxon>Pezizomycotina</taxon>
        <taxon>Sordariomycetes</taxon>
        <taxon>Hypocreomycetidae</taxon>
        <taxon>Microascales</taxon>
        <taxon>Ceratocystidaceae</taxon>
        <taxon>Ceratocystis</taxon>
    </lineage>
</organism>
<name>A0A2C5XCF0_9PEZI</name>
<reference evidence="1 2" key="2">
    <citation type="journal article" date="2013" name="IMA Fungus">
        <title>IMA Genome-F 1: Ceratocystis fimbriata: Draft nuclear genome sequence for the plant pathogen, Ceratocystis fimbriata.</title>
        <authorList>
            <person name="Wilken P.M."/>
            <person name="Steenkamp E.T."/>
            <person name="Wingfield M.J."/>
            <person name="de Beer Z.W."/>
            <person name="Wingfield B.D."/>
        </authorList>
    </citation>
    <scope>NUCLEOTIDE SEQUENCE [LARGE SCALE GENOMIC DNA]</scope>
    <source>
        <strain evidence="1 2">CBS 114723</strain>
    </source>
</reference>
<reference evidence="1 2" key="1">
    <citation type="journal article" date="2013" name="Fungal Biol.">
        <title>Analysis of microsatellite markers in the genome of the plant pathogen Ceratocystis fimbriata.</title>
        <authorList>
            <person name="Simpson M.C."/>
            <person name="Wilken P.M."/>
            <person name="Coetzee M.P."/>
            <person name="Wingfield M.J."/>
            <person name="Wingfield B.D."/>
        </authorList>
    </citation>
    <scope>NUCLEOTIDE SEQUENCE [LARGE SCALE GENOMIC DNA]</scope>
    <source>
        <strain evidence="1 2">CBS 114723</strain>
    </source>
</reference>
<evidence type="ECO:0000313" key="2">
    <source>
        <dbReference type="Proteomes" id="UP000222788"/>
    </source>
</evidence>
<comment type="caution">
    <text evidence="1">The sequence shown here is derived from an EMBL/GenBank/DDBJ whole genome shotgun (WGS) entry which is preliminary data.</text>
</comment>
<evidence type="ECO:0000313" key="1">
    <source>
        <dbReference type="EMBL" id="PHH54713.1"/>
    </source>
</evidence>
<dbReference type="Proteomes" id="UP000222788">
    <property type="component" value="Unassembled WGS sequence"/>
</dbReference>
<protein>
    <submittedName>
        <fullName evidence="1">Uncharacterized protein</fullName>
    </submittedName>
</protein>
<dbReference type="AlphaFoldDB" id="A0A2C5XCF0"/>